<feature type="domain" description="Response regulatory" evidence="4">
    <location>
        <begin position="68"/>
        <end position="182"/>
    </location>
</feature>
<dbReference type="Pfam" id="PF00072">
    <property type="entry name" value="Response_reg"/>
    <property type="match status" value="1"/>
</dbReference>
<organism evidence="5 6">
    <name type="scientific">Ramlibacter henchirensis</name>
    <dbReference type="NCBI Taxonomy" id="204072"/>
    <lineage>
        <taxon>Bacteria</taxon>
        <taxon>Pseudomonadati</taxon>
        <taxon>Pseudomonadota</taxon>
        <taxon>Betaproteobacteria</taxon>
        <taxon>Burkholderiales</taxon>
        <taxon>Comamonadaceae</taxon>
        <taxon>Ramlibacter</taxon>
    </lineage>
</organism>
<dbReference type="SMART" id="SM00448">
    <property type="entry name" value="REC"/>
    <property type="match status" value="1"/>
</dbReference>
<dbReference type="Proteomes" id="UP000298180">
    <property type="component" value="Unassembled WGS sequence"/>
</dbReference>
<dbReference type="CDD" id="cd17546">
    <property type="entry name" value="REC_hyHK_CKI1_RcsC-like"/>
    <property type="match status" value="1"/>
</dbReference>
<feature type="modified residue" description="4-aspartylphosphate" evidence="3">
    <location>
        <position position="117"/>
    </location>
</feature>
<evidence type="ECO:0000313" key="6">
    <source>
        <dbReference type="Proteomes" id="UP000298180"/>
    </source>
</evidence>
<gene>
    <name evidence="5" type="ORF">EZ313_19740</name>
</gene>
<comment type="caution">
    <text evidence="5">The sequence shown here is derived from an EMBL/GenBank/DDBJ whole genome shotgun (WGS) entry which is preliminary data.</text>
</comment>
<dbReference type="InterPro" id="IPR011006">
    <property type="entry name" value="CheY-like_superfamily"/>
</dbReference>
<protein>
    <submittedName>
        <fullName evidence="5">Response regulator</fullName>
    </submittedName>
</protein>
<dbReference type="PANTHER" id="PTHR45339">
    <property type="entry name" value="HYBRID SIGNAL TRANSDUCTION HISTIDINE KINASE J"/>
    <property type="match status" value="1"/>
</dbReference>
<evidence type="ECO:0000259" key="4">
    <source>
        <dbReference type="PROSITE" id="PS50110"/>
    </source>
</evidence>
<evidence type="ECO:0000256" key="2">
    <source>
        <dbReference type="ARBA" id="ARBA00023012"/>
    </source>
</evidence>
<keyword evidence="2" id="KW-0902">Two-component regulatory system</keyword>
<sequence>MPCWPSCRRWRRGSRNFAPCTSWSSSTRGSRPCTCKRCLPPSSGSAGVRLAAWEWRMPEDGQHPGALRILVVDDNRDAATALSILLELEGHRTRTAHNGLEAVREASRERYDAVMLDLGMPIMDGFQAAAVLRQLWPAPLLIACTAWDDAGTRSRTSDLGFSVHLTKPVPLEVLKAALRRVGPAAKARSGSGGR</sequence>
<accession>A0A4Z0BQG3</accession>
<proteinExistence type="predicted"/>
<dbReference type="SUPFAM" id="SSF52172">
    <property type="entry name" value="CheY-like"/>
    <property type="match status" value="1"/>
</dbReference>
<evidence type="ECO:0000256" key="3">
    <source>
        <dbReference type="PROSITE-ProRule" id="PRU00169"/>
    </source>
</evidence>
<dbReference type="GO" id="GO:0000160">
    <property type="term" value="P:phosphorelay signal transduction system"/>
    <property type="evidence" value="ECO:0007669"/>
    <property type="project" value="UniProtKB-KW"/>
</dbReference>
<reference evidence="5 6" key="1">
    <citation type="submission" date="2019-03" db="EMBL/GenBank/DDBJ databases">
        <title>Ramlibacter henchirensis DSM 14656, whole genome shotgun sequence.</title>
        <authorList>
            <person name="Zhang X."/>
            <person name="Feng G."/>
            <person name="Zhu H."/>
        </authorList>
    </citation>
    <scope>NUCLEOTIDE SEQUENCE [LARGE SCALE GENOMIC DNA]</scope>
    <source>
        <strain evidence="5 6">DSM 14656</strain>
    </source>
</reference>
<dbReference type="InterPro" id="IPR001789">
    <property type="entry name" value="Sig_transdc_resp-reg_receiver"/>
</dbReference>
<keyword evidence="6" id="KW-1185">Reference proteome</keyword>
<dbReference type="PANTHER" id="PTHR45339:SF1">
    <property type="entry name" value="HYBRID SIGNAL TRANSDUCTION HISTIDINE KINASE J"/>
    <property type="match status" value="1"/>
</dbReference>
<evidence type="ECO:0000256" key="1">
    <source>
        <dbReference type="ARBA" id="ARBA00022553"/>
    </source>
</evidence>
<dbReference type="EMBL" id="SMLM01000003">
    <property type="protein sequence ID" value="TFZ00684.1"/>
    <property type="molecule type" value="Genomic_DNA"/>
</dbReference>
<evidence type="ECO:0000313" key="5">
    <source>
        <dbReference type="EMBL" id="TFZ00684.1"/>
    </source>
</evidence>
<dbReference type="PROSITE" id="PS50110">
    <property type="entry name" value="RESPONSE_REGULATORY"/>
    <property type="match status" value="1"/>
</dbReference>
<keyword evidence="1 3" id="KW-0597">Phosphoprotein</keyword>
<dbReference type="Gene3D" id="3.40.50.2300">
    <property type="match status" value="1"/>
</dbReference>
<dbReference type="AlphaFoldDB" id="A0A4Z0BQG3"/>
<dbReference type="OrthoDB" id="8552871at2"/>
<name>A0A4Z0BQG3_9BURK</name>